<keyword evidence="2" id="KW-1185">Reference proteome</keyword>
<dbReference type="AlphaFoldDB" id="A0A2Z6ZXF8"/>
<sequence length="102" mass="11069">MRTRCVLVAHHSHAMGGLSRNGCVIDGRGVRTGRASRLDARRLLSAQTVAQVAGQCCAAGSLLADRCRCLDAPLDRCWSTPVAQRWARWPRACRRGVRPCGA</sequence>
<name>A0A2Z6ZXF8_9LAMI</name>
<evidence type="ECO:0000313" key="1">
    <source>
        <dbReference type="EMBL" id="KZT75523.1"/>
    </source>
</evidence>
<dbReference type="Proteomes" id="UP000250235">
    <property type="component" value="Unassembled WGS sequence"/>
</dbReference>
<accession>A0A2Z6ZXF8</accession>
<proteinExistence type="predicted"/>
<dbReference type="EMBL" id="KV230774">
    <property type="protein sequence ID" value="KZT75523.1"/>
    <property type="molecule type" value="Genomic_DNA"/>
</dbReference>
<gene>
    <name evidence="1" type="ORF">F511_47452</name>
</gene>
<organism evidence="1 2">
    <name type="scientific">Dorcoceras hygrometricum</name>
    <dbReference type="NCBI Taxonomy" id="472368"/>
    <lineage>
        <taxon>Eukaryota</taxon>
        <taxon>Viridiplantae</taxon>
        <taxon>Streptophyta</taxon>
        <taxon>Embryophyta</taxon>
        <taxon>Tracheophyta</taxon>
        <taxon>Spermatophyta</taxon>
        <taxon>Magnoliopsida</taxon>
        <taxon>eudicotyledons</taxon>
        <taxon>Gunneridae</taxon>
        <taxon>Pentapetalae</taxon>
        <taxon>asterids</taxon>
        <taxon>lamiids</taxon>
        <taxon>Lamiales</taxon>
        <taxon>Gesneriaceae</taxon>
        <taxon>Didymocarpoideae</taxon>
        <taxon>Trichosporeae</taxon>
        <taxon>Loxocarpinae</taxon>
        <taxon>Dorcoceras</taxon>
    </lineage>
</organism>
<reference evidence="1 2" key="1">
    <citation type="journal article" date="2015" name="Proc. Natl. Acad. Sci. U.S.A.">
        <title>The resurrection genome of Boea hygrometrica: A blueprint for survival of dehydration.</title>
        <authorList>
            <person name="Xiao L."/>
            <person name="Yang G."/>
            <person name="Zhang L."/>
            <person name="Yang X."/>
            <person name="Zhao S."/>
            <person name="Ji Z."/>
            <person name="Zhou Q."/>
            <person name="Hu M."/>
            <person name="Wang Y."/>
            <person name="Chen M."/>
            <person name="Xu Y."/>
            <person name="Jin H."/>
            <person name="Xiao X."/>
            <person name="Hu G."/>
            <person name="Bao F."/>
            <person name="Hu Y."/>
            <person name="Wan P."/>
            <person name="Li L."/>
            <person name="Deng X."/>
            <person name="Kuang T."/>
            <person name="Xiang C."/>
            <person name="Zhu J.K."/>
            <person name="Oliver M.J."/>
            <person name="He Y."/>
        </authorList>
    </citation>
    <scope>NUCLEOTIDE SEQUENCE [LARGE SCALE GENOMIC DNA]</scope>
    <source>
        <strain evidence="2">cv. XS01</strain>
    </source>
</reference>
<protein>
    <submittedName>
        <fullName evidence="1">Uncharacterized protein</fullName>
    </submittedName>
</protein>
<evidence type="ECO:0000313" key="2">
    <source>
        <dbReference type="Proteomes" id="UP000250235"/>
    </source>
</evidence>